<comment type="pathway">
    <text evidence="1">Amino-acid biosynthesis; L-asparagine biosynthesis; L-asparagine from L-aspartate (L-Gln route): step 1/1.</text>
</comment>
<dbReference type="PROSITE" id="PS51278">
    <property type="entry name" value="GATASE_TYPE_2"/>
    <property type="match status" value="1"/>
</dbReference>
<dbReference type="GO" id="GO:0005524">
    <property type="term" value="F:ATP binding"/>
    <property type="evidence" value="ECO:0007669"/>
    <property type="project" value="UniProtKB-KW"/>
</dbReference>
<evidence type="ECO:0000256" key="7">
    <source>
        <dbReference type="ARBA" id="ARBA00022962"/>
    </source>
</evidence>
<keyword evidence="6 9" id="KW-0061">Asparagine biosynthesis</keyword>
<keyword evidence="12" id="KW-0436">Ligase</keyword>
<name>A0A4V2M8F6_9ACTN</name>
<accession>A0A4V2M8F6</accession>
<sequence length="639" mass="70965">MCGIAGCYQQHDGFALAETMSDRIAHRGPDADHVYRFEDGDVRAHLAHRRLSIIDLSSGADQPFTKRGLTICYNGELYNYKELRAELSRSGVAFRTSSDTEVVLEAWRRWGPAALSRFRGMFAFAMLDEDSGSMYLARDPLGIKPLYFLRREGGVVFASELKALVAAVGSELRTEPGALIASMLYYWLPEQRCAIDGVEKLPPGSWAEFRPDGSSRHETYWRVTDIATQAAAGPRADLRTVIEESVAAHMVADVPVSTFLSGGLDSSLVTVLAKRLDPGVDSYTITFRAEDQRLEAMPDDAIYARKVAQQFGIDLHEIEIAPDVVDLLPRIVDTLDEPIGDPAAINTLLMCDAARAAGVKVLLSGMGADELFGGYRKHLACVMGAQYQRLPGVLRNGLIGPAVRRMPVTVNGRGLRYARWAKRFLTFADLPEETAFRRSYTMYDGDQLTGLLSPDLEPYVGKLLSEHSDIYHDTTLDDHVNRMCLADSRMFLPGLNLAYTDRSSMAASTEVRTPFVDPIVAAAAFSIPGSEKIHRRVSKLALKKAAEAWLPKEIIYRPKASFSAPLRAWVRNDLRELVDDTLLRGELVGSGFLQQAAVQRLVDDERAGREDYSKQIWQLLTLETWTRHMRSLGVTITSL</sequence>
<dbReference type="EC" id="6.3.5.4" evidence="3"/>
<organism evidence="12 13">
    <name type="scientific">Kribbella capetownensis</name>
    <dbReference type="NCBI Taxonomy" id="1572659"/>
    <lineage>
        <taxon>Bacteria</taxon>
        <taxon>Bacillati</taxon>
        <taxon>Actinomycetota</taxon>
        <taxon>Actinomycetes</taxon>
        <taxon>Propionibacteriales</taxon>
        <taxon>Kribbellaceae</taxon>
        <taxon>Kribbella</taxon>
    </lineage>
</organism>
<dbReference type="InterPro" id="IPR001962">
    <property type="entry name" value="Asn_synthase"/>
</dbReference>
<evidence type="ECO:0000313" key="13">
    <source>
        <dbReference type="Proteomes" id="UP000293342"/>
    </source>
</evidence>
<feature type="domain" description="Glutamine amidotransferase type-2" evidence="11">
    <location>
        <begin position="2"/>
        <end position="212"/>
    </location>
</feature>
<protein>
    <recommendedName>
        <fullName evidence="3">asparagine synthase (glutamine-hydrolyzing)</fullName>
        <ecNumber evidence="3">6.3.5.4</ecNumber>
    </recommendedName>
</protein>
<feature type="binding site" evidence="10">
    <location>
        <position position="99"/>
    </location>
    <ligand>
        <name>L-glutamine</name>
        <dbReference type="ChEBI" id="CHEBI:58359"/>
    </ligand>
</feature>
<dbReference type="InterPro" id="IPR006426">
    <property type="entry name" value="Asn_synth_AEB"/>
</dbReference>
<dbReference type="SUPFAM" id="SSF56235">
    <property type="entry name" value="N-terminal nucleophile aminohydrolases (Ntn hydrolases)"/>
    <property type="match status" value="1"/>
</dbReference>
<feature type="binding site" evidence="10">
    <location>
        <begin position="364"/>
        <end position="365"/>
    </location>
    <ligand>
        <name>ATP</name>
        <dbReference type="ChEBI" id="CHEBI:30616"/>
    </ligand>
</feature>
<feature type="active site" description="For GATase activity" evidence="9">
    <location>
        <position position="2"/>
    </location>
</feature>
<keyword evidence="7 9" id="KW-0315">Glutamine amidotransferase</keyword>
<keyword evidence="9" id="KW-0028">Amino-acid biosynthesis</keyword>
<evidence type="ECO:0000256" key="6">
    <source>
        <dbReference type="ARBA" id="ARBA00022888"/>
    </source>
</evidence>
<evidence type="ECO:0000256" key="10">
    <source>
        <dbReference type="PIRSR" id="PIRSR001589-2"/>
    </source>
</evidence>
<comment type="caution">
    <text evidence="12">The sequence shown here is derived from an EMBL/GenBank/DDBJ whole genome shotgun (WGS) entry which is preliminary data.</text>
</comment>
<dbReference type="NCBIfam" id="TIGR01536">
    <property type="entry name" value="asn_synth_AEB"/>
    <property type="match status" value="1"/>
</dbReference>
<dbReference type="InterPro" id="IPR033738">
    <property type="entry name" value="AsnB_N"/>
</dbReference>
<dbReference type="SUPFAM" id="SSF52402">
    <property type="entry name" value="Adenine nucleotide alpha hydrolases-like"/>
    <property type="match status" value="1"/>
</dbReference>
<comment type="similarity">
    <text evidence="2">Belongs to the asparagine synthetase family.</text>
</comment>
<dbReference type="InterPro" id="IPR017932">
    <property type="entry name" value="GATase_2_dom"/>
</dbReference>
<evidence type="ECO:0000256" key="5">
    <source>
        <dbReference type="ARBA" id="ARBA00022840"/>
    </source>
</evidence>
<dbReference type="AlphaFoldDB" id="A0A4V2M8F6"/>
<evidence type="ECO:0000256" key="3">
    <source>
        <dbReference type="ARBA" id="ARBA00012737"/>
    </source>
</evidence>
<keyword evidence="13" id="KW-1185">Reference proteome</keyword>
<keyword evidence="4 10" id="KW-0547">Nucleotide-binding</keyword>
<evidence type="ECO:0000313" key="12">
    <source>
        <dbReference type="EMBL" id="TCC51332.1"/>
    </source>
</evidence>
<dbReference type="GO" id="GO:0005829">
    <property type="term" value="C:cytosol"/>
    <property type="evidence" value="ECO:0007669"/>
    <property type="project" value="TreeGrafter"/>
</dbReference>
<dbReference type="Gene3D" id="3.40.50.620">
    <property type="entry name" value="HUPs"/>
    <property type="match status" value="1"/>
</dbReference>
<evidence type="ECO:0000256" key="2">
    <source>
        <dbReference type="ARBA" id="ARBA00005752"/>
    </source>
</evidence>
<dbReference type="InterPro" id="IPR014729">
    <property type="entry name" value="Rossmann-like_a/b/a_fold"/>
</dbReference>
<dbReference type="EMBL" id="SJKD01000002">
    <property type="protein sequence ID" value="TCC51332.1"/>
    <property type="molecule type" value="Genomic_DNA"/>
</dbReference>
<evidence type="ECO:0000256" key="1">
    <source>
        <dbReference type="ARBA" id="ARBA00005187"/>
    </source>
</evidence>
<dbReference type="CDD" id="cd01991">
    <property type="entry name" value="Asn_synthase_B_C"/>
    <property type="match status" value="1"/>
</dbReference>
<dbReference type="InterPro" id="IPR029055">
    <property type="entry name" value="Ntn_hydrolases_N"/>
</dbReference>
<dbReference type="GO" id="GO:0006529">
    <property type="term" value="P:asparagine biosynthetic process"/>
    <property type="evidence" value="ECO:0007669"/>
    <property type="project" value="UniProtKB-KW"/>
</dbReference>
<gene>
    <name evidence="12" type="primary">asnB</name>
    <name evidence="12" type="ORF">E0H75_14555</name>
</gene>
<dbReference type="CDD" id="cd00712">
    <property type="entry name" value="AsnB"/>
    <property type="match status" value="1"/>
</dbReference>
<evidence type="ECO:0000256" key="9">
    <source>
        <dbReference type="PIRSR" id="PIRSR001589-1"/>
    </source>
</evidence>
<comment type="catalytic activity">
    <reaction evidence="8">
        <text>L-aspartate + L-glutamine + ATP + H2O = L-asparagine + L-glutamate + AMP + diphosphate + H(+)</text>
        <dbReference type="Rhea" id="RHEA:12228"/>
        <dbReference type="ChEBI" id="CHEBI:15377"/>
        <dbReference type="ChEBI" id="CHEBI:15378"/>
        <dbReference type="ChEBI" id="CHEBI:29985"/>
        <dbReference type="ChEBI" id="CHEBI:29991"/>
        <dbReference type="ChEBI" id="CHEBI:30616"/>
        <dbReference type="ChEBI" id="CHEBI:33019"/>
        <dbReference type="ChEBI" id="CHEBI:58048"/>
        <dbReference type="ChEBI" id="CHEBI:58359"/>
        <dbReference type="ChEBI" id="CHEBI:456215"/>
        <dbReference type="EC" id="6.3.5.4"/>
    </reaction>
</comment>
<dbReference type="PANTHER" id="PTHR43284:SF1">
    <property type="entry name" value="ASPARAGINE SYNTHETASE"/>
    <property type="match status" value="1"/>
</dbReference>
<evidence type="ECO:0000256" key="4">
    <source>
        <dbReference type="ARBA" id="ARBA00022741"/>
    </source>
</evidence>
<dbReference type="GO" id="GO:0004066">
    <property type="term" value="F:asparagine synthase (glutamine-hydrolyzing) activity"/>
    <property type="evidence" value="ECO:0007669"/>
    <property type="project" value="UniProtKB-EC"/>
</dbReference>
<dbReference type="PANTHER" id="PTHR43284">
    <property type="entry name" value="ASPARAGINE SYNTHETASE (GLUTAMINE-HYDROLYZING)"/>
    <property type="match status" value="1"/>
</dbReference>
<dbReference type="OrthoDB" id="9763290at2"/>
<dbReference type="Gene3D" id="3.60.20.10">
    <property type="entry name" value="Glutamine Phosphoribosylpyrophosphate, subunit 1, domain 1"/>
    <property type="match status" value="1"/>
</dbReference>
<dbReference type="RefSeq" id="WP_131514011.1">
    <property type="nucleotide sequence ID" value="NZ_SJKD01000002.1"/>
</dbReference>
<dbReference type="InterPro" id="IPR051786">
    <property type="entry name" value="ASN_synthetase/amidase"/>
</dbReference>
<evidence type="ECO:0000259" key="11">
    <source>
        <dbReference type="PROSITE" id="PS51278"/>
    </source>
</evidence>
<dbReference type="Pfam" id="PF00733">
    <property type="entry name" value="Asn_synthase"/>
    <property type="match status" value="1"/>
</dbReference>
<evidence type="ECO:0000256" key="8">
    <source>
        <dbReference type="ARBA" id="ARBA00048741"/>
    </source>
</evidence>
<dbReference type="Proteomes" id="UP000293342">
    <property type="component" value="Unassembled WGS sequence"/>
</dbReference>
<dbReference type="PIRSF" id="PIRSF001589">
    <property type="entry name" value="Asn_synthetase_glu-h"/>
    <property type="match status" value="1"/>
</dbReference>
<reference evidence="12 13" key="1">
    <citation type="submission" date="2019-02" db="EMBL/GenBank/DDBJ databases">
        <title>Kribbella capetownensis sp. nov. and Kribbella speibonae sp. nov., isolated from soil.</title>
        <authorList>
            <person name="Curtis S.M."/>
            <person name="Norton I."/>
            <person name="Everest G.J."/>
            <person name="Meyers P.R."/>
        </authorList>
    </citation>
    <scope>NUCLEOTIDE SEQUENCE [LARGE SCALE GENOMIC DNA]</scope>
    <source>
        <strain evidence="12 13">YM53</strain>
    </source>
</reference>
<dbReference type="Pfam" id="PF13537">
    <property type="entry name" value="GATase_7"/>
    <property type="match status" value="1"/>
</dbReference>
<proteinExistence type="inferred from homology"/>
<keyword evidence="5 10" id="KW-0067">ATP-binding</keyword>